<organism evidence="1">
    <name type="scientific">uncultured Caudovirales phage</name>
    <dbReference type="NCBI Taxonomy" id="2100421"/>
    <lineage>
        <taxon>Viruses</taxon>
        <taxon>Duplodnaviria</taxon>
        <taxon>Heunggongvirae</taxon>
        <taxon>Uroviricota</taxon>
        <taxon>Caudoviricetes</taxon>
        <taxon>Peduoviridae</taxon>
        <taxon>Maltschvirus</taxon>
        <taxon>Maltschvirus maltsch</taxon>
    </lineage>
</organism>
<proteinExistence type="predicted"/>
<evidence type="ECO:0000313" key="1">
    <source>
        <dbReference type="EMBL" id="CAB4172621.1"/>
    </source>
</evidence>
<reference evidence="1" key="1">
    <citation type="submission" date="2020-05" db="EMBL/GenBank/DDBJ databases">
        <authorList>
            <person name="Chiriac C."/>
            <person name="Salcher M."/>
            <person name="Ghai R."/>
            <person name="Kavagutti S V."/>
        </authorList>
    </citation>
    <scope>NUCLEOTIDE SEQUENCE</scope>
</reference>
<accession>A0A6J5PTE2</accession>
<dbReference type="EMBL" id="LR796884">
    <property type="protein sequence ID" value="CAB4172621.1"/>
    <property type="molecule type" value="Genomic_DNA"/>
</dbReference>
<name>A0A6J5PTE2_9CAUD</name>
<protein>
    <submittedName>
        <fullName evidence="1">Uncharacterized protein</fullName>
    </submittedName>
</protein>
<dbReference type="EMBL" id="LR797408">
    <property type="protein sequence ID" value="CAB4213979.1"/>
    <property type="molecule type" value="Genomic_DNA"/>
</dbReference>
<evidence type="ECO:0000313" key="2">
    <source>
        <dbReference type="EMBL" id="CAB4213979.1"/>
    </source>
</evidence>
<sequence>MSLAERRLAVKAELDKAKRAHRSTRALQREFEILTGGVLAEKRLAEKAKSKMQLEAFQPCHLARPDLWDTFCRLQGRPNEPSENWTTWDVIMLLVKKLLEASQTPSGTPQLPN</sequence>
<gene>
    <name evidence="2" type="ORF">UFOVP1465_12</name>
    <name evidence="1" type="ORF">UFOVP937_33</name>
</gene>